<organism evidence="3 4">
    <name type="scientific">Halomarina halobia</name>
    <dbReference type="NCBI Taxonomy" id="3033386"/>
    <lineage>
        <taxon>Archaea</taxon>
        <taxon>Methanobacteriati</taxon>
        <taxon>Methanobacteriota</taxon>
        <taxon>Stenosarchaea group</taxon>
        <taxon>Halobacteria</taxon>
        <taxon>Halobacteriales</taxon>
        <taxon>Natronomonadaceae</taxon>
        <taxon>Halomarina</taxon>
    </lineage>
</organism>
<proteinExistence type="predicted"/>
<dbReference type="RefSeq" id="WP_276306696.1">
    <property type="nucleotide sequence ID" value="NZ_CP119993.1"/>
</dbReference>
<dbReference type="AlphaFoldDB" id="A0ABD6AE34"/>
<feature type="compositionally biased region" description="Polar residues" evidence="1">
    <location>
        <begin position="17"/>
        <end position="26"/>
    </location>
</feature>
<dbReference type="Proteomes" id="UP001596547">
    <property type="component" value="Unassembled WGS sequence"/>
</dbReference>
<reference evidence="3 4" key="1">
    <citation type="journal article" date="2019" name="Int. J. Syst. Evol. Microbiol.">
        <title>The Global Catalogue of Microorganisms (GCM) 10K type strain sequencing project: providing services to taxonomists for standard genome sequencing and annotation.</title>
        <authorList>
            <consortium name="The Broad Institute Genomics Platform"/>
            <consortium name="The Broad Institute Genome Sequencing Center for Infectious Disease"/>
            <person name="Wu L."/>
            <person name="Ma J."/>
        </authorList>
    </citation>
    <scope>NUCLEOTIDE SEQUENCE [LARGE SCALE GENOMIC DNA]</scope>
    <source>
        <strain evidence="3 4">PSR21</strain>
    </source>
</reference>
<dbReference type="GeneID" id="79317359"/>
<dbReference type="Pfam" id="PF23458">
    <property type="entry name" value="DUF7130"/>
    <property type="match status" value="1"/>
</dbReference>
<protein>
    <submittedName>
        <fullName evidence="3">Rubredoxin-like domain-containing protein</fullName>
    </submittedName>
</protein>
<dbReference type="SUPFAM" id="SSF57802">
    <property type="entry name" value="Rubredoxin-like"/>
    <property type="match status" value="1"/>
</dbReference>
<dbReference type="EMBL" id="JBHTBF010000003">
    <property type="protein sequence ID" value="MFC7318461.1"/>
    <property type="molecule type" value="Genomic_DNA"/>
</dbReference>
<dbReference type="Gene3D" id="2.20.28.10">
    <property type="match status" value="1"/>
</dbReference>
<comment type="caution">
    <text evidence="3">The sequence shown here is derived from an EMBL/GenBank/DDBJ whole genome shotgun (WGS) entry which is preliminary data.</text>
</comment>
<feature type="domain" description="DUF7130" evidence="2">
    <location>
        <begin position="21"/>
        <end position="108"/>
    </location>
</feature>
<accession>A0ABD6AE34</accession>
<evidence type="ECO:0000259" key="2">
    <source>
        <dbReference type="Pfam" id="PF23458"/>
    </source>
</evidence>
<evidence type="ECO:0000256" key="1">
    <source>
        <dbReference type="SAM" id="MobiDB-lite"/>
    </source>
</evidence>
<evidence type="ECO:0000313" key="3">
    <source>
        <dbReference type="EMBL" id="MFC7318461.1"/>
    </source>
</evidence>
<dbReference type="InterPro" id="IPR055554">
    <property type="entry name" value="DUF7130"/>
</dbReference>
<gene>
    <name evidence="3" type="ORF">ACFQPE_16905</name>
</gene>
<evidence type="ECO:0000313" key="4">
    <source>
        <dbReference type="Proteomes" id="UP001596547"/>
    </source>
</evidence>
<feature type="region of interest" description="Disordered" evidence="1">
    <location>
        <begin position="1"/>
        <end position="33"/>
    </location>
</feature>
<name>A0ABD6AE34_9EURY</name>
<keyword evidence="4" id="KW-1185">Reference proteome</keyword>
<sequence>MSGFGETPPDEDEEEVQQLSFGQTLYTEDGTPVGEVRSIEEGGVFVTVREGVEALTVEHARSGHEFGAAELVWRCTECGEMGEIDEGLPEECPNCGEPKESLMYWTED</sequence>